<dbReference type="WBParaSite" id="maker-uti_cns_0048138-snap-gene-0.5-mRNA-1">
    <property type="protein sequence ID" value="maker-uti_cns_0048138-snap-gene-0.5-mRNA-1"/>
    <property type="gene ID" value="maker-uti_cns_0048138-snap-gene-0.5"/>
</dbReference>
<dbReference type="GO" id="GO:0030992">
    <property type="term" value="C:intraciliary transport particle B"/>
    <property type="evidence" value="ECO:0007669"/>
    <property type="project" value="TreeGrafter"/>
</dbReference>
<keyword evidence="3" id="KW-0969">Cilium</keyword>
<keyword evidence="5" id="KW-0175">Coiled coil</keyword>
<reference evidence="7 8" key="1">
    <citation type="submission" date="2016-11" db="UniProtKB">
        <authorList>
            <consortium name="WormBaseParasite"/>
        </authorList>
    </citation>
    <scope>IDENTIFICATION</scope>
</reference>
<evidence type="ECO:0000256" key="3">
    <source>
        <dbReference type="ARBA" id="ARBA00023069"/>
    </source>
</evidence>
<evidence type="ECO:0000256" key="4">
    <source>
        <dbReference type="ARBA" id="ARBA00023273"/>
    </source>
</evidence>
<comment type="subcellular location">
    <subcellularLocation>
        <location evidence="1">Cell projection</location>
        <location evidence="1">Cilium</location>
    </subcellularLocation>
</comment>
<keyword evidence="4" id="KW-0966">Cell projection</keyword>
<dbReference type="GO" id="GO:1905515">
    <property type="term" value="P:non-motile cilium assembly"/>
    <property type="evidence" value="ECO:0007669"/>
    <property type="project" value="TreeGrafter"/>
</dbReference>
<dbReference type="GO" id="GO:0042073">
    <property type="term" value="P:intraciliary transport"/>
    <property type="evidence" value="ECO:0007669"/>
    <property type="project" value="TreeGrafter"/>
</dbReference>
<dbReference type="GO" id="GO:0005794">
    <property type="term" value="C:Golgi apparatus"/>
    <property type="evidence" value="ECO:0007669"/>
    <property type="project" value="TreeGrafter"/>
</dbReference>
<evidence type="ECO:0000256" key="1">
    <source>
        <dbReference type="ARBA" id="ARBA00004138"/>
    </source>
</evidence>
<dbReference type="InterPro" id="IPR019530">
    <property type="entry name" value="Intra-flagellar_transport_57"/>
</dbReference>
<protein>
    <submittedName>
        <fullName evidence="7 8">Intraflagellar transport protein 57 homolog</fullName>
    </submittedName>
</protein>
<dbReference type="WBParaSite" id="maker-uti_cns_0007265-snap-gene-0.5-mRNA-1">
    <property type="protein sequence ID" value="maker-uti_cns_0007265-snap-gene-0.5-mRNA-1"/>
    <property type="gene ID" value="maker-uti_cns_0007265-snap-gene-0.5"/>
</dbReference>
<dbReference type="WBParaSite" id="maker-uti_cns_0007812-snap-gene-0.3-mRNA-1">
    <property type="protein sequence ID" value="maker-uti_cns_0007812-snap-gene-0.3-mRNA-1"/>
    <property type="gene ID" value="maker-uti_cns_0007812-snap-gene-0.3"/>
</dbReference>
<dbReference type="Proteomes" id="UP000095280">
    <property type="component" value="Unplaced"/>
</dbReference>
<name>A0A1I8HSU0_9PLAT</name>
<proteinExistence type="inferred from homology"/>
<dbReference type="GO" id="GO:0005815">
    <property type="term" value="C:microtubule organizing center"/>
    <property type="evidence" value="ECO:0007669"/>
    <property type="project" value="TreeGrafter"/>
</dbReference>
<evidence type="ECO:0000256" key="2">
    <source>
        <dbReference type="ARBA" id="ARBA00009415"/>
    </source>
</evidence>
<accession>A0A1I8HSU0</accession>
<sequence>MATEDEIEDGPGAAYQVFLNMEAVLDNLKLLDYDREYCKQLHHKPISRHYFAMATNSGEQFHAFGCLASWLVRMGGKDMEEPQEYDDPNAIVSGILDAVRSLGHSIDFPPSKLKSGSGPQVVYVLLKLSEEALQVRRFVFDKPRYPTDAGEDHVDVIEDESESAVKTLDDQGGVADEFSDDDFIEDEDNVPDVDGLAKMAAAASAAAGGSQGDAVLKPEVILESNTDSTEWMLEVERVQPQLKVVLRAEGKDWRVHLDSMHQYQKAIGDCYGQVQQQLKRMEEDIGRSLEKLGSREKYLNSQVEGALRELRAAQDRLAEARERYKQASGGINDRGRQLQEISEELERVKSEMEERGNSMTDGSPLMRIKKALQRLKNELKEMDIRAGVLQHILLQTKLREKTLRGAMATEEAGYLF</sequence>
<evidence type="ECO:0000313" key="8">
    <source>
        <dbReference type="WBParaSite" id="maker-uti_cns_0007812-snap-gene-0.3-mRNA-1"/>
    </source>
</evidence>
<dbReference type="PANTHER" id="PTHR16011">
    <property type="entry name" value="IFT57/HIPPI"/>
    <property type="match status" value="1"/>
</dbReference>
<organism evidence="6 8">
    <name type="scientific">Macrostomum lignano</name>
    <dbReference type="NCBI Taxonomy" id="282301"/>
    <lineage>
        <taxon>Eukaryota</taxon>
        <taxon>Metazoa</taxon>
        <taxon>Spiralia</taxon>
        <taxon>Lophotrochozoa</taxon>
        <taxon>Platyhelminthes</taxon>
        <taxon>Rhabditophora</taxon>
        <taxon>Macrostomorpha</taxon>
        <taxon>Macrostomida</taxon>
        <taxon>Macrostomidae</taxon>
        <taxon>Macrostomum</taxon>
    </lineage>
</organism>
<feature type="coiled-coil region" evidence="5">
    <location>
        <begin position="271"/>
        <end position="385"/>
    </location>
</feature>
<keyword evidence="6" id="KW-1185">Reference proteome</keyword>
<dbReference type="GO" id="GO:0005929">
    <property type="term" value="C:cilium"/>
    <property type="evidence" value="ECO:0007669"/>
    <property type="project" value="UniProtKB-SubCell"/>
</dbReference>
<comment type="similarity">
    <text evidence="2">Belongs to the IFT57 family.</text>
</comment>
<dbReference type="WBParaSite" id="maker-uti_cns_0048137-snap-gene-0.5-mRNA-1">
    <property type="protein sequence ID" value="maker-uti_cns_0048137-snap-gene-0.5-mRNA-1"/>
    <property type="gene ID" value="maker-uti_cns_0048137-snap-gene-0.5"/>
</dbReference>
<evidence type="ECO:0000313" key="7">
    <source>
        <dbReference type="WBParaSite" id="maker-uti_cns_0007265-snap-gene-0.5-mRNA-1"/>
    </source>
</evidence>
<dbReference type="Pfam" id="PF10498">
    <property type="entry name" value="IFT57"/>
    <property type="match status" value="1"/>
</dbReference>
<dbReference type="Gene3D" id="1.10.287.950">
    <property type="entry name" value="Methyl-accepting chemotaxis protein"/>
    <property type="match status" value="1"/>
</dbReference>
<evidence type="ECO:0000313" key="6">
    <source>
        <dbReference type="Proteomes" id="UP000095280"/>
    </source>
</evidence>
<dbReference type="AlphaFoldDB" id="A0A1I8HSU0"/>
<evidence type="ECO:0000256" key="5">
    <source>
        <dbReference type="SAM" id="Coils"/>
    </source>
</evidence>
<dbReference type="PANTHER" id="PTHR16011:SF0">
    <property type="entry name" value="INTRAFLAGELLAR TRANSPORT PROTEIN 57 HOMOLOG"/>
    <property type="match status" value="1"/>
</dbReference>